<organism evidence="3 4">
    <name type="scientific">Streptomyces vulcanius</name>
    <dbReference type="NCBI Taxonomy" id="1441876"/>
    <lineage>
        <taxon>Bacteria</taxon>
        <taxon>Bacillati</taxon>
        <taxon>Actinomycetota</taxon>
        <taxon>Actinomycetes</taxon>
        <taxon>Kitasatosporales</taxon>
        <taxon>Streptomycetaceae</taxon>
        <taxon>Streptomyces</taxon>
    </lineage>
</organism>
<name>A0ABV9AZ84_9ACTN</name>
<dbReference type="Proteomes" id="UP001595839">
    <property type="component" value="Unassembled WGS sequence"/>
</dbReference>
<evidence type="ECO:0000256" key="1">
    <source>
        <dbReference type="SAM" id="MobiDB-lite"/>
    </source>
</evidence>
<dbReference type="InterPro" id="IPR025295">
    <property type="entry name" value="eCIS_core_dom"/>
</dbReference>
<dbReference type="RefSeq" id="WP_381168571.1">
    <property type="nucleotide sequence ID" value="NZ_JBHSFK010000016.1"/>
</dbReference>
<dbReference type="Pfam" id="PF13699">
    <property type="entry name" value="eCIS_core"/>
    <property type="match status" value="1"/>
</dbReference>
<feature type="compositionally biased region" description="Basic and acidic residues" evidence="1">
    <location>
        <begin position="1"/>
        <end position="31"/>
    </location>
</feature>
<feature type="compositionally biased region" description="Basic and acidic residues" evidence="1">
    <location>
        <begin position="183"/>
        <end position="192"/>
    </location>
</feature>
<gene>
    <name evidence="3" type="ORF">ACFPIH_25180</name>
</gene>
<evidence type="ECO:0000313" key="4">
    <source>
        <dbReference type="Proteomes" id="UP001595839"/>
    </source>
</evidence>
<evidence type="ECO:0000313" key="3">
    <source>
        <dbReference type="EMBL" id="MFC4502766.1"/>
    </source>
</evidence>
<feature type="domain" description="eCIS core" evidence="2">
    <location>
        <begin position="92"/>
        <end position="168"/>
    </location>
</feature>
<evidence type="ECO:0000259" key="2">
    <source>
        <dbReference type="Pfam" id="PF13699"/>
    </source>
</evidence>
<keyword evidence="4" id="KW-1185">Reference proteome</keyword>
<sequence length="256" mass="27297">MPDHAHDHDHDHDHDHQQAGHRQSQADDSRLFKAAAAGRPDVLGPSGVSMLQRAVGNSAVGAMLQREQDEESPSPQRSPVHDVIGSGSGQSLGADVRSDMEARLGADFSDVRVHTGDAAHESAKSVGAHAYTVGNNVVFQRSAYDPSSQAGRTTIAHELTHVIQQRNGPVDGTTAPGGIRVSDPSDRYEREASANAERVMSAPAPASQDAERAVTAPEPSAAVQRESEQEDEEPADVQGLFVQRAEEEQQEEPGDE</sequence>
<accession>A0ABV9AZ84</accession>
<proteinExistence type="predicted"/>
<dbReference type="EMBL" id="JBHSFK010000016">
    <property type="protein sequence ID" value="MFC4502766.1"/>
    <property type="molecule type" value="Genomic_DNA"/>
</dbReference>
<protein>
    <submittedName>
        <fullName evidence="3">DUF4157 domain-containing protein</fullName>
    </submittedName>
</protein>
<feature type="region of interest" description="Disordered" evidence="1">
    <location>
        <begin position="1"/>
        <end position="94"/>
    </location>
</feature>
<comment type="caution">
    <text evidence="3">The sequence shown here is derived from an EMBL/GenBank/DDBJ whole genome shotgun (WGS) entry which is preliminary data.</text>
</comment>
<reference evidence="4" key="1">
    <citation type="journal article" date="2019" name="Int. J. Syst. Evol. Microbiol.">
        <title>The Global Catalogue of Microorganisms (GCM) 10K type strain sequencing project: providing services to taxonomists for standard genome sequencing and annotation.</title>
        <authorList>
            <consortium name="The Broad Institute Genomics Platform"/>
            <consortium name="The Broad Institute Genome Sequencing Center for Infectious Disease"/>
            <person name="Wu L."/>
            <person name="Ma J."/>
        </authorList>
    </citation>
    <scope>NUCLEOTIDE SEQUENCE [LARGE SCALE GENOMIC DNA]</scope>
    <source>
        <strain evidence="4">CGMCC 4.7177</strain>
    </source>
</reference>
<feature type="region of interest" description="Disordered" evidence="1">
    <location>
        <begin position="164"/>
        <end position="256"/>
    </location>
</feature>